<dbReference type="Pfam" id="PF11799">
    <property type="entry name" value="IMS_C"/>
    <property type="match status" value="1"/>
</dbReference>
<dbReference type="Gene3D" id="3.30.70.270">
    <property type="match status" value="1"/>
</dbReference>
<dbReference type="NCBIfam" id="NF002677">
    <property type="entry name" value="PRK02406.1"/>
    <property type="match status" value="1"/>
</dbReference>
<dbReference type="HAMAP" id="MF_01113">
    <property type="entry name" value="DNApol_IV"/>
    <property type="match status" value="1"/>
</dbReference>
<evidence type="ECO:0000256" key="4">
    <source>
        <dbReference type="ARBA" id="ARBA00022932"/>
    </source>
</evidence>
<evidence type="ECO:0000313" key="9">
    <source>
        <dbReference type="EMBL" id="MEE2566829.1"/>
    </source>
</evidence>
<reference evidence="9 10" key="1">
    <citation type="submission" date="2024-01" db="EMBL/GenBank/DDBJ databases">
        <title>Hyphobacterium bacterium isolated from marine sediment.</title>
        <authorList>
            <person name="Zhao S."/>
        </authorList>
    </citation>
    <scope>NUCLEOTIDE SEQUENCE [LARGE SCALE GENOMIC DNA]</scope>
    <source>
        <strain evidence="9 10">Y60-23</strain>
    </source>
</reference>
<keyword evidence="7 9" id="KW-0548">Nucleotidyltransferase</keyword>
<comment type="catalytic activity">
    <reaction evidence="6 7">
        <text>DNA(n) + a 2'-deoxyribonucleoside 5'-triphosphate = DNA(n+1) + diphosphate</text>
        <dbReference type="Rhea" id="RHEA:22508"/>
        <dbReference type="Rhea" id="RHEA-COMP:17339"/>
        <dbReference type="Rhea" id="RHEA-COMP:17340"/>
        <dbReference type="ChEBI" id="CHEBI:33019"/>
        <dbReference type="ChEBI" id="CHEBI:61560"/>
        <dbReference type="ChEBI" id="CHEBI:173112"/>
        <dbReference type="EC" id="2.7.7.7"/>
    </reaction>
</comment>
<dbReference type="Gene3D" id="3.30.1490.100">
    <property type="entry name" value="DNA polymerase, Y-family, little finger domain"/>
    <property type="match status" value="1"/>
</dbReference>
<keyword evidence="7" id="KW-0234">DNA repair</keyword>
<dbReference type="RefSeq" id="WP_330196380.1">
    <property type="nucleotide sequence ID" value="NZ_JAZDRO010000003.1"/>
</dbReference>
<evidence type="ECO:0000256" key="2">
    <source>
        <dbReference type="ARBA" id="ARBA00011245"/>
    </source>
</evidence>
<dbReference type="InterPro" id="IPR050116">
    <property type="entry name" value="DNA_polymerase-Y"/>
</dbReference>
<comment type="function">
    <text evidence="5 7">Poorly processive, error-prone DNA polymerase involved in untargeted mutagenesis. Copies undamaged DNA at stalled replication forks, which arise in vivo from mismatched or misaligned primer ends. These misaligned primers can be extended by PolIV. Exhibits no 3'-5' exonuclease (proofreading) activity. May be involved in translesional synthesis, in conjunction with the beta clamp from PolIII.</text>
</comment>
<keyword evidence="3 7" id="KW-0515">Mutator protein</keyword>
<keyword evidence="4 7" id="KW-0239">DNA-directed DNA polymerase</keyword>
<proteinExistence type="inferred from homology"/>
<comment type="similarity">
    <text evidence="1 7">Belongs to the DNA polymerase type-Y family.</text>
</comment>
<dbReference type="Proteomes" id="UP001310692">
    <property type="component" value="Unassembled WGS sequence"/>
</dbReference>
<dbReference type="PANTHER" id="PTHR11076">
    <property type="entry name" value="DNA REPAIR POLYMERASE UMUC / TRANSFERASE FAMILY MEMBER"/>
    <property type="match status" value="1"/>
</dbReference>
<evidence type="ECO:0000256" key="7">
    <source>
        <dbReference type="HAMAP-Rule" id="MF_01113"/>
    </source>
</evidence>
<protein>
    <recommendedName>
        <fullName evidence="7">DNA polymerase IV</fullName>
        <shortName evidence="7">Pol IV</shortName>
        <ecNumber evidence="7">2.7.7.7</ecNumber>
    </recommendedName>
</protein>
<feature type="site" description="Substrate discrimination" evidence="7">
    <location>
        <position position="51"/>
    </location>
</feature>
<keyword evidence="7" id="KW-0227">DNA damage</keyword>
<keyword evidence="7" id="KW-0460">Magnesium</keyword>
<dbReference type="GO" id="GO:0003887">
    <property type="term" value="F:DNA-directed DNA polymerase activity"/>
    <property type="evidence" value="ECO:0007669"/>
    <property type="project" value="UniProtKB-EC"/>
</dbReference>
<keyword evidence="10" id="KW-1185">Reference proteome</keyword>
<dbReference type="SUPFAM" id="SSF56672">
    <property type="entry name" value="DNA/RNA polymerases"/>
    <property type="match status" value="1"/>
</dbReference>
<dbReference type="EMBL" id="JAZDRO010000003">
    <property type="protein sequence ID" value="MEE2566829.1"/>
    <property type="molecule type" value="Genomic_DNA"/>
</dbReference>
<dbReference type="EC" id="2.7.7.7" evidence="7"/>
<evidence type="ECO:0000313" key="10">
    <source>
        <dbReference type="Proteomes" id="UP001310692"/>
    </source>
</evidence>
<keyword evidence="7" id="KW-0963">Cytoplasm</keyword>
<feature type="binding site" evidence="7">
    <location>
        <position position="46"/>
    </location>
    <ligand>
        <name>Mg(2+)</name>
        <dbReference type="ChEBI" id="CHEBI:18420"/>
    </ligand>
</feature>
<dbReference type="Gene3D" id="3.40.1170.60">
    <property type="match status" value="1"/>
</dbReference>
<evidence type="ECO:0000259" key="8">
    <source>
        <dbReference type="PROSITE" id="PS50173"/>
    </source>
</evidence>
<keyword evidence="7" id="KW-0235">DNA replication</keyword>
<evidence type="ECO:0000256" key="3">
    <source>
        <dbReference type="ARBA" id="ARBA00022457"/>
    </source>
</evidence>
<dbReference type="InterPro" id="IPR043502">
    <property type="entry name" value="DNA/RNA_pol_sf"/>
</dbReference>
<dbReference type="InterPro" id="IPR043128">
    <property type="entry name" value="Rev_trsase/Diguanyl_cyclase"/>
</dbReference>
<feature type="binding site" evidence="7">
    <location>
        <position position="139"/>
    </location>
    <ligand>
        <name>Mg(2+)</name>
        <dbReference type="ChEBI" id="CHEBI:18420"/>
    </ligand>
</feature>
<sequence length="423" mass="46046">MSTDPGYCRTCLTPLPPETRSTCPACGSKRLLRHAEINALSIAHIDCDAFYAAIEKRDDPSLADKPVIIGGRQRGVVATACYVARLYGVRSAMPMFQALKRCPDAVVLQPRGSVYAAEGRRIREMMEAATPLVEPLSIDEAFLDLTGTQRLHGHPPALTLLELQRHIFTETGLTVSVGLSYNKFLAKTASDLDKPDGFALIGEAEAGDFLKDRPVGSVFGVGPAFAARLQRDGIRKLADVLRHGDKAMAQRYGEAGLRLSRLARGEDHRRVSPDRERKSISSETTFNRDIADRAGLESRLWSLCEKTAAQAKVKAVSGTVVTLKLKTAKFKSITRRRTLRAPTQLADTLYRVGCELLAPEANGTAYRLIGIGLSGLEDAAPDAGDLLDPNALKRAAAERAMDRAREKFGGKAVIKGRSLRRDP</sequence>
<name>A0ABU7LZ57_9PROT</name>
<dbReference type="InterPro" id="IPR036775">
    <property type="entry name" value="DNA_pol_Y-fam_lit_finger_sf"/>
</dbReference>
<dbReference type="Gene3D" id="1.10.150.20">
    <property type="entry name" value="5' to 3' exonuclease, C-terminal subdomain"/>
    <property type="match status" value="1"/>
</dbReference>
<organism evidence="9 10">
    <name type="scientific">Hyphobacterium marinum</name>
    <dbReference type="NCBI Taxonomy" id="3116574"/>
    <lineage>
        <taxon>Bacteria</taxon>
        <taxon>Pseudomonadati</taxon>
        <taxon>Pseudomonadota</taxon>
        <taxon>Alphaproteobacteria</taxon>
        <taxon>Maricaulales</taxon>
        <taxon>Maricaulaceae</taxon>
        <taxon>Hyphobacterium</taxon>
    </lineage>
</organism>
<dbReference type="SUPFAM" id="SSF100879">
    <property type="entry name" value="Lesion bypass DNA polymerase (Y-family), little finger domain"/>
    <property type="match status" value="1"/>
</dbReference>
<keyword evidence="7" id="KW-0238">DNA-binding</keyword>
<comment type="subunit">
    <text evidence="2 7">Monomer.</text>
</comment>
<evidence type="ECO:0000256" key="6">
    <source>
        <dbReference type="ARBA" id="ARBA00049244"/>
    </source>
</evidence>
<evidence type="ECO:0000256" key="5">
    <source>
        <dbReference type="ARBA" id="ARBA00025589"/>
    </source>
</evidence>
<evidence type="ECO:0000256" key="1">
    <source>
        <dbReference type="ARBA" id="ARBA00010945"/>
    </source>
</evidence>
<keyword evidence="7" id="KW-0479">Metal-binding</keyword>
<feature type="domain" description="UmuC" evidence="8">
    <location>
        <begin position="42"/>
        <end position="222"/>
    </location>
</feature>
<dbReference type="InterPro" id="IPR022880">
    <property type="entry name" value="DNApol_IV"/>
</dbReference>
<accession>A0ABU7LZ57</accession>
<dbReference type="PANTHER" id="PTHR11076:SF33">
    <property type="entry name" value="DNA POLYMERASE KAPPA"/>
    <property type="match status" value="1"/>
</dbReference>
<keyword evidence="7 9" id="KW-0808">Transferase</keyword>
<comment type="caution">
    <text evidence="9">The sequence shown here is derived from an EMBL/GenBank/DDBJ whole genome shotgun (WGS) entry which is preliminary data.</text>
</comment>
<feature type="active site" evidence="7">
    <location>
        <position position="140"/>
    </location>
</feature>
<dbReference type="InterPro" id="IPR017961">
    <property type="entry name" value="DNA_pol_Y-fam_little_finger"/>
</dbReference>
<dbReference type="InterPro" id="IPR001126">
    <property type="entry name" value="UmuC"/>
</dbReference>
<comment type="cofactor">
    <cofactor evidence="7">
        <name>Mg(2+)</name>
        <dbReference type="ChEBI" id="CHEBI:18420"/>
    </cofactor>
    <text evidence="7">Binds 2 magnesium ions per subunit.</text>
</comment>
<comment type="subcellular location">
    <subcellularLocation>
        <location evidence="7">Cytoplasm</location>
    </subcellularLocation>
</comment>
<dbReference type="Pfam" id="PF00817">
    <property type="entry name" value="IMS"/>
    <property type="match status" value="1"/>
</dbReference>
<dbReference type="CDD" id="cd03586">
    <property type="entry name" value="PolY_Pol_IV_kappa"/>
    <property type="match status" value="1"/>
</dbReference>
<dbReference type="PROSITE" id="PS50173">
    <property type="entry name" value="UMUC"/>
    <property type="match status" value="1"/>
</dbReference>
<dbReference type="NCBIfam" id="NF002751">
    <property type="entry name" value="PRK02794.1"/>
    <property type="match status" value="1"/>
</dbReference>
<gene>
    <name evidence="7" type="primary">dinB</name>
    <name evidence="9" type="ORF">V0U35_09065</name>
</gene>